<sequence length="95" mass="10321">ILSPKHAPNGSPLSPLVNSATIPSLYLTAHDETLHVHTANASDMLPSFEGLELNLGLDAVPLITMRKFAIRCQRFIDVYHKGLNGAQAAWAAKKF</sequence>
<dbReference type="OrthoDB" id="2416294at2759"/>
<proteinExistence type="predicted"/>
<gene>
    <name evidence="1" type="ORF">PAXRUDRAFT_835248</name>
</gene>
<dbReference type="EMBL" id="KN827323">
    <property type="protein sequence ID" value="KIK76730.1"/>
    <property type="molecule type" value="Genomic_DNA"/>
</dbReference>
<organism evidence="1 2">
    <name type="scientific">Paxillus rubicundulus Ve08.2h10</name>
    <dbReference type="NCBI Taxonomy" id="930991"/>
    <lineage>
        <taxon>Eukaryota</taxon>
        <taxon>Fungi</taxon>
        <taxon>Dikarya</taxon>
        <taxon>Basidiomycota</taxon>
        <taxon>Agaricomycotina</taxon>
        <taxon>Agaricomycetes</taxon>
        <taxon>Agaricomycetidae</taxon>
        <taxon>Boletales</taxon>
        <taxon>Paxilineae</taxon>
        <taxon>Paxillaceae</taxon>
        <taxon>Paxillus</taxon>
    </lineage>
</organism>
<dbReference type="AlphaFoldDB" id="A0A0D0DFX5"/>
<reference evidence="2" key="2">
    <citation type="submission" date="2015-01" db="EMBL/GenBank/DDBJ databases">
        <title>Evolutionary Origins and Diversification of the Mycorrhizal Mutualists.</title>
        <authorList>
            <consortium name="DOE Joint Genome Institute"/>
            <consortium name="Mycorrhizal Genomics Consortium"/>
            <person name="Kohler A."/>
            <person name="Kuo A."/>
            <person name="Nagy L.G."/>
            <person name="Floudas D."/>
            <person name="Copeland A."/>
            <person name="Barry K.W."/>
            <person name="Cichocki N."/>
            <person name="Veneault-Fourrey C."/>
            <person name="LaButti K."/>
            <person name="Lindquist E.A."/>
            <person name="Lipzen A."/>
            <person name="Lundell T."/>
            <person name="Morin E."/>
            <person name="Murat C."/>
            <person name="Riley R."/>
            <person name="Ohm R."/>
            <person name="Sun H."/>
            <person name="Tunlid A."/>
            <person name="Henrissat B."/>
            <person name="Grigoriev I.V."/>
            <person name="Hibbett D.S."/>
            <person name="Martin F."/>
        </authorList>
    </citation>
    <scope>NUCLEOTIDE SEQUENCE [LARGE SCALE GENOMIC DNA]</scope>
    <source>
        <strain evidence="2">Ve08.2h10</strain>
    </source>
</reference>
<dbReference type="HOGENOM" id="CLU_2378452_0_0_1"/>
<dbReference type="Proteomes" id="UP000054538">
    <property type="component" value="Unassembled WGS sequence"/>
</dbReference>
<dbReference type="InParanoid" id="A0A0D0DFX5"/>
<evidence type="ECO:0000313" key="1">
    <source>
        <dbReference type="EMBL" id="KIK76730.1"/>
    </source>
</evidence>
<keyword evidence="2" id="KW-1185">Reference proteome</keyword>
<evidence type="ECO:0000313" key="2">
    <source>
        <dbReference type="Proteomes" id="UP000054538"/>
    </source>
</evidence>
<reference evidence="1 2" key="1">
    <citation type="submission" date="2014-04" db="EMBL/GenBank/DDBJ databases">
        <authorList>
            <consortium name="DOE Joint Genome Institute"/>
            <person name="Kuo A."/>
            <person name="Kohler A."/>
            <person name="Jargeat P."/>
            <person name="Nagy L.G."/>
            <person name="Floudas D."/>
            <person name="Copeland A."/>
            <person name="Barry K.W."/>
            <person name="Cichocki N."/>
            <person name="Veneault-Fourrey C."/>
            <person name="LaButti K."/>
            <person name="Lindquist E.A."/>
            <person name="Lipzen A."/>
            <person name="Lundell T."/>
            <person name="Morin E."/>
            <person name="Murat C."/>
            <person name="Sun H."/>
            <person name="Tunlid A."/>
            <person name="Henrissat B."/>
            <person name="Grigoriev I.V."/>
            <person name="Hibbett D.S."/>
            <person name="Martin F."/>
            <person name="Nordberg H.P."/>
            <person name="Cantor M.N."/>
            <person name="Hua S.X."/>
        </authorList>
    </citation>
    <scope>NUCLEOTIDE SEQUENCE [LARGE SCALE GENOMIC DNA]</scope>
    <source>
        <strain evidence="1 2">Ve08.2h10</strain>
    </source>
</reference>
<protein>
    <submittedName>
        <fullName evidence="1">Uncharacterized protein</fullName>
    </submittedName>
</protein>
<accession>A0A0D0DFX5</accession>
<feature type="non-terminal residue" evidence="1">
    <location>
        <position position="95"/>
    </location>
</feature>
<name>A0A0D0DFX5_9AGAM</name>